<gene>
    <name evidence="1" type="ORF">EAH77_04510</name>
</gene>
<name>A0A502GPN3_9GAMM</name>
<accession>A0A502GPN3</accession>
<reference evidence="1 2" key="1">
    <citation type="journal article" date="2019" name="Environ. Microbiol.">
        <title>Species interactions and distinct microbial communities in high Arctic permafrost affected cryosols are associated with the CH4 and CO2 gas fluxes.</title>
        <authorList>
            <person name="Altshuler I."/>
            <person name="Hamel J."/>
            <person name="Turney S."/>
            <person name="Magnuson E."/>
            <person name="Levesque R."/>
            <person name="Greer C."/>
            <person name="Whyte L.G."/>
        </authorList>
    </citation>
    <scope>NUCLEOTIDE SEQUENCE [LARGE SCALE GENOMIC DNA]</scope>
    <source>
        <strain evidence="1 2">E4</strain>
    </source>
</reference>
<dbReference type="OrthoDB" id="6629228at2"/>
<protein>
    <submittedName>
        <fullName evidence="1">Uncharacterized protein</fullName>
    </submittedName>
</protein>
<sequence>MKIIDIIDIQPYKYAVTYDSYPEEVFIQKSWHHEKSSDNKFYLFDGMTMFSFGSIRLVCPVEAAVTYRESLKFVLGSKEYDDIKRQELRLFATDDIQFFH</sequence>
<dbReference type="RefSeq" id="WP_140470607.1">
    <property type="nucleotide sequence ID" value="NZ_RCZD01000002.1"/>
</dbReference>
<keyword evidence="2" id="KW-1185">Reference proteome</keyword>
<dbReference type="Proteomes" id="UP000317663">
    <property type="component" value="Unassembled WGS sequence"/>
</dbReference>
<dbReference type="EMBL" id="RCZD01000002">
    <property type="protein sequence ID" value="TPG64089.1"/>
    <property type="molecule type" value="Genomic_DNA"/>
</dbReference>
<dbReference type="AlphaFoldDB" id="A0A502GPN3"/>
<proteinExistence type="predicted"/>
<organism evidence="1 2">
    <name type="scientific">Ewingella americana</name>
    <dbReference type="NCBI Taxonomy" id="41202"/>
    <lineage>
        <taxon>Bacteria</taxon>
        <taxon>Pseudomonadati</taxon>
        <taxon>Pseudomonadota</taxon>
        <taxon>Gammaproteobacteria</taxon>
        <taxon>Enterobacterales</taxon>
        <taxon>Yersiniaceae</taxon>
        <taxon>Ewingella</taxon>
    </lineage>
</organism>
<evidence type="ECO:0000313" key="2">
    <source>
        <dbReference type="Proteomes" id="UP000317663"/>
    </source>
</evidence>
<comment type="caution">
    <text evidence="1">The sequence shown here is derived from an EMBL/GenBank/DDBJ whole genome shotgun (WGS) entry which is preliminary data.</text>
</comment>
<evidence type="ECO:0000313" key="1">
    <source>
        <dbReference type="EMBL" id="TPG64089.1"/>
    </source>
</evidence>